<dbReference type="InterPro" id="IPR035996">
    <property type="entry name" value="4pyrrol_Methylase_sf"/>
</dbReference>
<protein>
    <recommendedName>
        <fullName evidence="6">Ribosomal RNA small subunit methyltransferase I</fullName>
        <ecNumber evidence="6">2.1.1.198</ecNumber>
    </recommendedName>
    <alternativeName>
        <fullName evidence="6">16S rRNA 2'-O-ribose C1402 methyltransferase</fullName>
    </alternativeName>
    <alternativeName>
        <fullName evidence="6">rRNA (cytidine-2'-O-)-methyltransferase RsmI</fullName>
    </alternativeName>
</protein>
<keyword evidence="9" id="KW-1185">Reference proteome</keyword>
<keyword evidence="5 6" id="KW-0949">S-adenosyl-L-methionine</keyword>
<keyword evidence="4 6" id="KW-0808">Transferase</keyword>
<comment type="catalytic activity">
    <reaction evidence="6">
        <text>cytidine(1402) in 16S rRNA + S-adenosyl-L-methionine = 2'-O-methylcytidine(1402) in 16S rRNA + S-adenosyl-L-homocysteine + H(+)</text>
        <dbReference type="Rhea" id="RHEA:42924"/>
        <dbReference type="Rhea" id="RHEA-COMP:10285"/>
        <dbReference type="Rhea" id="RHEA-COMP:10286"/>
        <dbReference type="ChEBI" id="CHEBI:15378"/>
        <dbReference type="ChEBI" id="CHEBI:57856"/>
        <dbReference type="ChEBI" id="CHEBI:59789"/>
        <dbReference type="ChEBI" id="CHEBI:74495"/>
        <dbReference type="ChEBI" id="CHEBI:82748"/>
        <dbReference type="EC" id="2.1.1.198"/>
    </reaction>
</comment>
<evidence type="ECO:0000256" key="5">
    <source>
        <dbReference type="ARBA" id="ARBA00022691"/>
    </source>
</evidence>
<keyword evidence="3 6" id="KW-0489">Methyltransferase</keyword>
<dbReference type="FunFam" id="3.40.1010.10:FF:000007">
    <property type="entry name" value="Ribosomal RNA small subunit methyltransferase I"/>
    <property type="match status" value="1"/>
</dbReference>
<accession>A0A449BCI2</accession>
<dbReference type="Pfam" id="PF00590">
    <property type="entry name" value="TP_methylase"/>
    <property type="match status" value="1"/>
</dbReference>
<evidence type="ECO:0000256" key="2">
    <source>
        <dbReference type="ARBA" id="ARBA00022552"/>
    </source>
</evidence>
<comment type="function">
    <text evidence="6">Catalyzes the 2'-O-methylation of the ribose of cytidine 1402 (C1402) in 16S rRNA.</text>
</comment>
<evidence type="ECO:0000313" key="9">
    <source>
        <dbReference type="Proteomes" id="UP000289841"/>
    </source>
</evidence>
<evidence type="ECO:0000256" key="6">
    <source>
        <dbReference type="HAMAP-Rule" id="MF_01877"/>
    </source>
</evidence>
<dbReference type="InterPro" id="IPR018063">
    <property type="entry name" value="SAM_MeTrfase_RsmI_CS"/>
</dbReference>
<dbReference type="KEGG" id="aaxa:NCTC10138_00518"/>
<sequence>MQVSFKDKKPTLFLVATPIGNLEDITFRAIETLKNVSVVFAEDTRTSGVLLKHYNIETKLSSYHEHEKFDKIANVLEYLNNGDDVALISDAGTPGISDPGYELVKAVIDNGYYVVSIPGAVASINALVSSGLLIQPHLFLGFLPRKQGEINTFLDKYKKVDATLIIYESPFRISKTLEYIYKCYGNRDVVLARELTKVYETIIRTDLETAISMEHSNKGEYIILISGYVEEETSETIESLFNKYLKDNIDEKEIFKLIAKDLNISKKDVYKKLKIDNKNLWYNSIELWLSEKARIAVLAFLF</sequence>
<dbReference type="Proteomes" id="UP000289841">
    <property type="component" value="Chromosome"/>
</dbReference>
<name>A0A449BCI2_HAPAX</name>
<organism evidence="8 9">
    <name type="scientific">Haploplasma axanthum</name>
    <name type="common">Acholeplasma axanthum</name>
    <dbReference type="NCBI Taxonomy" id="29552"/>
    <lineage>
        <taxon>Bacteria</taxon>
        <taxon>Bacillati</taxon>
        <taxon>Mycoplasmatota</taxon>
        <taxon>Mollicutes</taxon>
        <taxon>Acholeplasmatales</taxon>
        <taxon>Acholeplasmataceae</taxon>
        <taxon>Haploplasma</taxon>
    </lineage>
</organism>
<evidence type="ECO:0000256" key="1">
    <source>
        <dbReference type="ARBA" id="ARBA00022490"/>
    </source>
</evidence>
<dbReference type="PIRSF" id="PIRSF005917">
    <property type="entry name" value="MTase_YraL"/>
    <property type="match status" value="1"/>
</dbReference>
<dbReference type="SUPFAM" id="SSF53790">
    <property type="entry name" value="Tetrapyrrole methylase"/>
    <property type="match status" value="1"/>
</dbReference>
<dbReference type="Gene3D" id="3.30.950.10">
    <property type="entry name" value="Methyltransferase, Cobalt-precorrin-4 Transmethylase, Domain 2"/>
    <property type="match status" value="1"/>
</dbReference>
<dbReference type="InterPro" id="IPR008189">
    <property type="entry name" value="rRNA_ssu_MeTfrase_I"/>
</dbReference>
<proteinExistence type="inferred from homology"/>
<evidence type="ECO:0000256" key="3">
    <source>
        <dbReference type="ARBA" id="ARBA00022603"/>
    </source>
</evidence>
<dbReference type="PROSITE" id="PS01296">
    <property type="entry name" value="RSMI"/>
    <property type="match status" value="1"/>
</dbReference>
<feature type="domain" description="Tetrapyrrole methylase" evidence="7">
    <location>
        <begin position="11"/>
        <end position="209"/>
    </location>
</feature>
<dbReference type="PANTHER" id="PTHR46111:SF1">
    <property type="entry name" value="RIBOSOMAL RNA SMALL SUBUNIT METHYLTRANSFERASE I"/>
    <property type="match status" value="1"/>
</dbReference>
<keyword evidence="1 6" id="KW-0963">Cytoplasm</keyword>
<evidence type="ECO:0000256" key="4">
    <source>
        <dbReference type="ARBA" id="ARBA00022679"/>
    </source>
</evidence>
<reference evidence="8 9" key="1">
    <citation type="submission" date="2019-01" db="EMBL/GenBank/DDBJ databases">
        <authorList>
            <consortium name="Pathogen Informatics"/>
        </authorList>
    </citation>
    <scope>NUCLEOTIDE SEQUENCE [LARGE SCALE GENOMIC DNA]</scope>
    <source>
        <strain evidence="8 9">NCTC10138</strain>
    </source>
</reference>
<dbReference type="CDD" id="cd11648">
    <property type="entry name" value="RsmI"/>
    <property type="match status" value="1"/>
</dbReference>
<keyword evidence="2 6" id="KW-0698">rRNA processing</keyword>
<evidence type="ECO:0000313" key="8">
    <source>
        <dbReference type="EMBL" id="VEU80161.1"/>
    </source>
</evidence>
<dbReference type="InterPro" id="IPR000878">
    <property type="entry name" value="4pyrrol_Mease"/>
</dbReference>
<dbReference type="GO" id="GO:0005737">
    <property type="term" value="C:cytoplasm"/>
    <property type="evidence" value="ECO:0007669"/>
    <property type="project" value="UniProtKB-SubCell"/>
</dbReference>
<gene>
    <name evidence="6 8" type="primary">rsmI</name>
    <name evidence="8" type="ORF">NCTC10138_00518</name>
</gene>
<dbReference type="OrthoDB" id="9809084at2"/>
<dbReference type="InterPro" id="IPR014777">
    <property type="entry name" value="4pyrrole_Mease_sub1"/>
</dbReference>
<evidence type="ECO:0000259" key="7">
    <source>
        <dbReference type="Pfam" id="PF00590"/>
    </source>
</evidence>
<dbReference type="NCBIfam" id="TIGR00096">
    <property type="entry name" value="16S rRNA (cytidine(1402)-2'-O)-methyltransferase"/>
    <property type="match status" value="1"/>
</dbReference>
<comment type="subcellular location">
    <subcellularLocation>
        <location evidence="6">Cytoplasm</location>
    </subcellularLocation>
</comment>
<dbReference type="EC" id="2.1.1.198" evidence="6"/>
<dbReference type="HAMAP" id="MF_01877">
    <property type="entry name" value="16SrRNA_methyltr_I"/>
    <property type="match status" value="1"/>
</dbReference>
<dbReference type="InterPro" id="IPR014776">
    <property type="entry name" value="4pyrrole_Mease_sub2"/>
</dbReference>
<comment type="similarity">
    <text evidence="6">Belongs to the methyltransferase superfamily. RsmI family.</text>
</comment>
<dbReference type="PANTHER" id="PTHR46111">
    <property type="entry name" value="RIBOSOMAL RNA SMALL SUBUNIT METHYLTRANSFERASE I"/>
    <property type="match status" value="1"/>
</dbReference>
<dbReference type="STRING" id="1278311.GCA_000428705_00856"/>
<dbReference type="AlphaFoldDB" id="A0A449BCI2"/>
<dbReference type="Gene3D" id="3.40.1010.10">
    <property type="entry name" value="Cobalt-precorrin-4 Transmethylase, Domain 1"/>
    <property type="match status" value="1"/>
</dbReference>
<dbReference type="GO" id="GO:0070677">
    <property type="term" value="F:rRNA (cytosine-2'-O-)-methyltransferase activity"/>
    <property type="evidence" value="ECO:0007669"/>
    <property type="project" value="UniProtKB-UniRule"/>
</dbReference>
<dbReference type="EMBL" id="LR215048">
    <property type="protein sequence ID" value="VEU80161.1"/>
    <property type="molecule type" value="Genomic_DNA"/>
</dbReference>